<dbReference type="GO" id="GO:0030288">
    <property type="term" value="C:outer membrane-bounded periplasmic space"/>
    <property type="evidence" value="ECO:0007669"/>
    <property type="project" value="TreeGrafter"/>
</dbReference>
<dbReference type="AlphaFoldDB" id="A0A8J3M3U5"/>
<feature type="domain" description="5'-Nucleotidase C-terminal" evidence="2">
    <location>
        <begin position="370"/>
        <end position="548"/>
    </location>
</feature>
<evidence type="ECO:0000256" key="1">
    <source>
        <dbReference type="RuleBase" id="RU362119"/>
    </source>
</evidence>
<proteinExistence type="inferred from homology"/>
<feature type="chain" id="PRO_5035338584" evidence="1">
    <location>
        <begin position="24"/>
        <end position="593"/>
    </location>
</feature>
<keyword evidence="4" id="KW-1185">Reference proteome</keyword>
<dbReference type="PANTHER" id="PTHR11575:SF24">
    <property type="entry name" value="5'-NUCLEOTIDASE"/>
    <property type="match status" value="1"/>
</dbReference>
<comment type="caution">
    <text evidence="3">The sequence shown here is derived from an EMBL/GenBank/DDBJ whole genome shotgun (WGS) entry which is preliminary data.</text>
</comment>
<dbReference type="Gene3D" id="3.60.21.10">
    <property type="match status" value="1"/>
</dbReference>
<keyword evidence="1" id="KW-0378">Hydrolase</keyword>
<dbReference type="GO" id="GO:0008253">
    <property type="term" value="F:5'-nucleotidase activity"/>
    <property type="evidence" value="ECO:0007669"/>
    <property type="project" value="TreeGrafter"/>
</dbReference>
<gene>
    <name evidence="3" type="ORF">GCM10011600_26720</name>
</gene>
<evidence type="ECO:0000259" key="2">
    <source>
        <dbReference type="Pfam" id="PF02872"/>
    </source>
</evidence>
<dbReference type="GO" id="GO:0008768">
    <property type="term" value="F:UDP-sugar diphosphatase activity"/>
    <property type="evidence" value="ECO:0007669"/>
    <property type="project" value="TreeGrafter"/>
</dbReference>
<dbReference type="InterPro" id="IPR006179">
    <property type="entry name" value="5_nucleotidase/apyrase"/>
</dbReference>
<feature type="signal peptide" evidence="1">
    <location>
        <begin position="1"/>
        <end position="23"/>
    </location>
</feature>
<keyword evidence="1" id="KW-0732">Signal</keyword>
<evidence type="ECO:0000313" key="4">
    <source>
        <dbReference type="Proteomes" id="UP000617531"/>
    </source>
</evidence>
<dbReference type="InterPro" id="IPR008334">
    <property type="entry name" value="5'-Nucleotdase_C"/>
</dbReference>
<organism evidence="3 4">
    <name type="scientific">Pseudolysinimonas yzui</name>
    <dbReference type="NCBI Taxonomy" id="2708254"/>
    <lineage>
        <taxon>Bacteria</taxon>
        <taxon>Bacillati</taxon>
        <taxon>Actinomycetota</taxon>
        <taxon>Actinomycetes</taxon>
        <taxon>Micrococcales</taxon>
        <taxon>Microbacteriaceae</taxon>
        <taxon>Pseudolysinimonas</taxon>
    </lineage>
</organism>
<dbReference type="GO" id="GO:0000166">
    <property type="term" value="F:nucleotide binding"/>
    <property type="evidence" value="ECO:0007669"/>
    <property type="project" value="UniProtKB-KW"/>
</dbReference>
<reference evidence="3" key="1">
    <citation type="journal article" date="2014" name="Int. J. Syst. Evol. Microbiol.">
        <title>Complete genome sequence of Corynebacterium casei LMG S-19264T (=DSM 44701T), isolated from a smear-ripened cheese.</title>
        <authorList>
            <consortium name="US DOE Joint Genome Institute (JGI-PGF)"/>
            <person name="Walter F."/>
            <person name="Albersmeier A."/>
            <person name="Kalinowski J."/>
            <person name="Ruckert C."/>
        </authorList>
    </citation>
    <scope>NUCLEOTIDE SEQUENCE</scope>
    <source>
        <strain evidence="3">CGMCC 1.16548</strain>
    </source>
</reference>
<dbReference type="PANTHER" id="PTHR11575">
    <property type="entry name" value="5'-NUCLEOTIDASE-RELATED"/>
    <property type="match status" value="1"/>
</dbReference>
<keyword evidence="1" id="KW-0547">Nucleotide-binding</keyword>
<dbReference type="EMBL" id="BNAI01000008">
    <property type="protein sequence ID" value="GHF24341.1"/>
    <property type="molecule type" value="Genomic_DNA"/>
</dbReference>
<protein>
    <submittedName>
        <fullName evidence="3">Multifunctional 2',3'-cyclic-nucleotide 2'-phosphodiesterase/5'-nucleotidase/3'-nucleotidase</fullName>
    </submittedName>
</protein>
<dbReference type="InterPro" id="IPR029052">
    <property type="entry name" value="Metallo-depent_PP-like"/>
</dbReference>
<dbReference type="PRINTS" id="PR01607">
    <property type="entry name" value="APYRASEFAMLY"/>
</dbReference>
<reference evidence="3" key="2">
    <citation type="submission" date="2020-09" db="EMBL/GenBank/DDBJ databases">
        <authorList>
            <person name="Sun Q."/>
            <person name="Zhou Y."/>
        </authorList>
    </citation>
    <scope>NUCLEOTIDE SEQUENCE</scope>
    <source>
        <strain evidence="3">CGMCC 1.16548</strain>
    </source>
</reference>
<dbReference type="SUPFAM" id="SSF56300">
    <property type="entry name" value="Metallo-dependent phosphatases"/>
    <property type="match status" value="1"/>
</dbReference>
<name>A0A8J3M3U5_9MICO</name>
<dbReference type="InterPro" id="IPR036907">
    <property type="entry name" value="5'-Nucleotdase_C_sf"/>
</dbReference>
<comment type="similarity">
    <text evidence="1">Belongs to the 5'-nucleotidase family.</text>
</comment>
<evidence type="ECO:0000313" key="3">
    <source>
        <dbReference type="EMBL" id="GHF24341.1"/>
    </source>
</evidence>
<dbReference type="Pfam" id="PF02872">
    <property type="entry name" value="5_nucleotid_C"/>
    <property type="match status" value="1"/>
</dbReference>
<dbReference type="Proteomes" id="UP000617531">
    <property type="component" value="Unassembled WGS sequence"/>
</dbReference>
<dbReference type="Gene3D" id="3.90.780.10">
    <property type="entry name" value="5'-Nucleotidase, C-terminal domain"/>
    <property type="match status" value="1"/>
</dbReference>
<dbReference type="SUPFAM" id="SSF55816">
    <property type="entry name" value="5'-nucleotidase (syn. UDP-sugar hydrolase), C-terminal domain"/>
    <property type="match status" value="1"/>
</dbReference>
<dbReference type="GO" id="GO:0009166">
    <property type="term" value="P:nucleotide catabolic process"/>
    <property type="evidence" value="ECO:0007669"/>
    <property type="project" value="InterPro"/>
</dbReference>
<sequence>MLLAAATATLTVAACTVPSLAMAVPPSGPKADFTLTVLHGNDMESALLPITGTDGGSYGGAARFAELFQQLEQYAWEADRAPGQAGKRGVITISAGDNFLPGPNLSASEDSGVANYDAQAFSAVGFDASALGNHDFDLGPDYLADWLGDVSSDTAFVSNNLGFEAEPQLLARVEDGTIVTSHVEKVKGERIGIIGLTTPDLPQLTSLGDVTVDPALAEIANAQAAAYAEAGVDKVILVSHLQDIDNERALAGELTGIDIIIAGGGGEVLADADDPIVPTGATRYGDYPVVETDADGEEVPIVTTTGLYQYVGRLVVTFDREGEIISFDEELSRAIPVAAQGPDAVDPDPTVLANVEQPVAAYVAGLAETVIAQTAVPLDGIRNNVRSRETNLGDLVADSLVYAGQLAALDVGITAPIVGLQNGGGIRNASVIPAGDITLLDTYTVLPFPNFVAVAPDLPIATFVAVVEHGVSGAVSGDVLQPDGRFGQAAGYSFTYDASRPVGDRVVDLVLDDGTVIVAGGVLAATAPATISFATNDFTFRGGDGYPLAGVSFVVLPYTYQEAFETHLIDGLGGVVTAADYPVGGEGRIVEVD</sequence>
<accession>A0A8J3M3U5</accession>